<feature type="compositionally biased region" description="Low complexity" evidence="1">
    <location>
        <begin position="341"/>
        <end position="352"/>
    </location>
</feature>
<proteinExistence type="predicted"/>
<feature type="region of interest" description="Disordered" evidence="1">
    <location>
        <begin position="138"/>
        <end position="174"/>
    </location>
</feature>
<dbReference type="Proteomes" id="UP000641932">
    <property type="component" value="Unassembled WGS sequence"/>
</dbReference>
<organism evidence="2 3">
    <name type="scientific">Wenjunlia tyrosinilytica</name>
    <dbReference type="NCBI Taxonomy" id="1544741"/>
    <lineage>
        <taxon>Bacteria</taxon>
        <taxon>Bacillati</taxon>
        <taxon>Actinomycetota</taxon>
        <taxon>Actinomycetes</taxon>
        <taxon>Kitasatosporales</taxon>
        <taxon>Streptomycetaceae</taxon>
        <taxon>Wenjunlia</taxon>
    </lineage>
</organism>
<dbReference type="CDD" id="cd00093">
    <property type="entry name" value="HTH_XRE"/>
    <property type="match status" value="1"/>
</dbReference>
<dbReference type="EMBL" id="BMMS01000017">
    <property type="protein sequence ID" value="GGO91994.1"/>
    <property type="molecule type" value="Genomic_DNA"/>
</dbReference>
<reference evidence="2" key="2">
    <citation type="submission" date="2020-09" db="EMBL/GenBank/DDBJ databases">
        <authorList>
            <person name="Sun Q."/>
            <person name="Zhou Y."/>
        </authorList>
    </citation>
    <scope>NUCLEOTIDE SEQUENCE</scope>
    <source>
        <strain evidence="2">CGMCC 4.7201</strain>
    </source>
</reference>
<feature type="region of interest" description="Disordered" evidence="1">
    <location>
        <begin position="1"/>
        <end position="23"/>
    </location>
</feature>
<feature type="region of interest" description="Disordered" evidence="1">
    <location>
        <begin position="297"/>
        <end position="398"/>
    </location>
</feature>
<protein>
    <recommendedName>
        <fullName evidence="4">Helix-turn-helix protein</fullName>
    </recommendedName>
</protein>
<dbReference type="InterPro" id="IPR001387">
    <property type="entry name" value="Cro/C1-type_HTH"/>
</dbReference>
<evidence type="ECO:0008006" key="4">
    <source>
        <dbReference type="Google" id="ProtNLM"/>
    </source>
</evidence>
<evidence type="ECO:0000313" key="3">
    <source>
        <dbReference type="Proteomes" id="UP000641932"/>
    </source>
</evidence>
<name>A0A917ZS25_9ACTN</name>
<dbReference type="RefSeq" id="WP_189133201.1">
    <property type="nucleotide sequence ID" value="NZ_BMMS01000017.1"/>
</dbReference>
<accession>A0A917ZS25</accession>
<feature type="compositionally biased region" description="Low complexity" evidence="1">
    <location>
        <begin position="303"/>
        <end position="327"/>
    </location>
</feature>
<evidence type="ECO:0000256" key="1">
    <source>
        <dbReference type="SAM" id="MobiDB-lite"/>
    </source>
</evidence>
<dbReference type="Gene3D" id="2.60.40.10">
    <property type="entry name" value="Immunoglobulins"/>
    <property type="match status" value="1"/>
</dbReference>
<feature type="compositionally biased region" description="Pro residues" evidence="1">
    <location>
        <begin position="251"/>
        <end position="270"/>
    </location>
</feature>
<evidence type="ECO:0000313" key="2">
    <source>
        <dbReference type="EMBL" id="GGO91994.1"/>
    </source>
</evidence>
<dbReference type="AlphaFoldDB" id="A0A917ZS25"/>
<reference evidence="2" key="1">
    <citation type="journal article" date="2014" name="Int. J. Syst. Evol. Microbiol.">
        <title>Complete genome sequence of Corynebacterium casei LMG S-19264T (=DSM 44701T), isolated from a smear-ripened cheese.</title>
        <authorList>
            <consortium name="US DOE Joint Genome Institute (JGI-PGF)"/>
            <person name="Walter F."/>
            <person name="Albersmeier A."/>
            <person name="Kalinowski J."/>
            <person name="Ruckert C."/>
        </authorList>
    </citation>
    <scope>NUCLEOTIDE SEQUENCE</scope>
    <source>
        <strain evidence="2">CGMCC 4.7201</strain>
    </source>
</reference>
<comment type="caution">
    <text evidence="2">The sequence shown here is derived from an EMBL/GenBank/DDBJ whole genome shotgun (WGS) entry which is preliminary data.</text>
</comment>
<gene>
    <name evidence="2" type="ORF">GCM10012280_41160</name>
</gene>
<feature type="compositionally biased region" description="Gly residues" evidence="1">
    <location>
        <begin position="328"/>
        <end position="340"/>
    </location>
</feature>
<sequence>MSEESGGGLVRRSGRGRPRSALASDLPEPVRAFADVMREQFFDRMKELGYDYKAISTKLGPGFSPTTLSRIANGERVPNRDVLEAILDLIEEVAGDALTKPVREHVRQVYYRAAAVAKPTKLFRDYLFDDKVEDVQARNDHQRRNELAARAAPEGESSDEEPSVGEELGEDHPAVQVHNEAVQLVEEAVEEQIPLVRQPLVPPDPPGDSGLRSTVEAILDRTDQILKVLRQSVARDIARLEAAEDHADRTGPPPGALPDNRPLPPPPRPQRPWAGATLAVVVLVVLTAGAVRFGPELLDRQQPADTGKAATGGPTTGGSTSPRQTTSGGDGGGGHGGGGTSHATTAPRPTATRTDRRPSTHGSASKRPSSPPPVTDPPAEEFTASAPEHLGPADGSVLTNYPRNTTLEWARKEKAVSYRYEVECMCSGVWVTSFNDTTNGTSFTFDWYGDQQGRWHITAIAADGTESDTSNWWYFTYDTSAQAAPSS</sequence>
<feature type="compositionally biased region" description="Acidic residues" evidence="1">
    <location>
        <begin position="156"/>
        <end position="169"/>
    </location>
</feature>
<feature type="region of interest" description="Disordered" evidence="1">
    <location>
        <begin position="242"/>
        <end position="271"/>
    </location>
</feature>
<dbReference type="InterPro" id="IPR013783">
    <property type="entry name" value="Ig-like_fold"/>
</dbReference>
<keyword evidence="3" id="KW-1185">Reference proteome</keyword>
<dbReference type="GO" id="GO:0005975">
    <property type="term" value="P:carbohydrate metabolic process"/>
    <property type="evidence" value="ECO:0007669"/>
    <property type="project" value="UniProtKB-ARBA"/>
</dbReference>
<feature type="compositionally biased region" description="Basic and acidic residues" evidence="1">
    <location>
        <begin position="138"/>
        <end position="147"/>
    </location>
</feature>